<protein>
    <submittedName>
        <fullName evidence="4">Transcriptional regulatory protein, C terminal</fullName>
    </submittedName>
</protein>
<accession>A0A239D3Y8</accession>
<reference evidence="4 5" key="1">
    <citation type="submission" date="2017-06" db="EMBL/GenBank/DDBJ databases">
        <authorList>
            <person name="Kim H.J."/>
            <person name="Triplett B.A."/>
        </authorList>
    </citation>
    <scope>NUCLEOTIDE SEQUENCE [LARGE SCALE GENOMIC DNA]</scope>
    <source>
        <strain evidence="4 5">DS15</strain>
    </source>
</reference>
<dbReference type="Pfam" id="PF00486">
    <property type="entry name" value="Trans_reg_C"/>
    <property type="match status" value="1"/>
</dbReference>
<dbReference type="AlphaFoldDB" id="A0A239D3Y8"/>
<dbReference type="SMART" id="SM00862">
    <property type="entry name" value="Trans_reg_C"/>
    <property type="match status" value="1"/>
</dbReference>
<evidence type="ECO:0000313" key="4">
    <source>
        <dbReference type="EMBL" id="SNS27236.1"/>
    </source>
</evidence>
<organism evidence="4 5">
    <name type="scientific">Sphingopyxis indica</name>
    <dbReference type="NCBI Taxonomy" id="436663"/>
    <lineage>
        <taxon>Bacteria</taxon>
        <taxon>Pseudomonadati</taxon>
        <taxon>Pseudomonadota</taxon>
        <taxon>Alphaproteobacteria</taxon>
        <taxon>Sphingomonadales</taxon>
        <taxon>Sphingomonadaceae</taxon>
        <taxon>Sphingopyxis</taxon>
    </lineage>
</organism>
<dbReference type="GO" id="GO:0006355">
    <property type="term" value="P:regulation of DNA-templated transcription"/>
    <property type="evidence" value="ECO:0007669"/>
    <property type="project" value="InterPro"/>
</dbReference>
<feature type="domain" description="OmpR/PhoB-type" evidence="3">
    <location>
        <begin position="5"/>
        <end position="102"/>
    </location>
</feature>
<dbReference type="SUPFAM" id="SSF48452">
    <property type="entry name" value="TPR-like"/>
    <property type="match status" value="1"/>
</dbReference>
<evidence type="ECO:0000256" key="2">
    <source>
        <dbReference type="PROSITE-ProRule" id="PRU01091"/>
    </source>
</evidence>
<dbReference type="Gene3D" id="1.10.10.10">
    <property type="entry name" value="Winged helix-like DNA-binding domain superfamily/Winged helix DNA-binding domain"/>
    <property type="match status" value="1"/>
</dbReference>
<dbReference type="GO" id="GO:0003677">
    <property type="term" value="F:DNA binding"/>
    <property type="evidence" value="ECO:0007669"/>
    <property type="project" value="UniProtKB-UniRule"/>
</dbReference>
<dbReference type="SUPFAM" id="SSF46894">
    <property type="entry name" value="C-terminal effector domain of the bipartite response regulators"/>
    <property type="match status" value="1"/>
</dbReference>
<dbReference type="InterPro" id="IPR036388">
    <property type="entry name" value="WH-like_DNA-bd_sf"/>
</dbReference>
<dbReference type="EMBL" id="FZPA01000001">
    <property type="protein sequence ID" value="SNS27236.1"/>
    <property type="molecule type" value="Genomic_DNA"/>
</dbReference>
<feature type="DNA-binding region" description="OmpR/PhoB-type" evidence="2">
    <location>
        <begin position="5"/>
        <end position="102"/>
    </location>
</feature>
<evidence type="ECO:0000256" key="1">
    <source>
        <dbReference type="ARBA" id="ARBA00023125"/>
    </source>
</evidence>
<proteinExistence type="predicted"/>
<name>A0A239D3Y8_9SPHN</name>
<gene>
    <name evidence="4" type="ORF">SAMN06295955_10189</name>
</gene>
<evidence type="ECO:0000259" key="3">
    <source>
        <dbReference type="PROSITE" id="PS51755"/>
    </source>
</evidence>
<evidence type="ECO:0000313" key="5">
    <source>
        <dbReference type="Proteomes" id="UP000198339"/>
    </source>
</evidence>
<keyword evidence="1 2" id="KW-0238">DNA-binding</keyword>
<dbReference type="InterPro" id="IPR011990">
    <property type="entry name" value="TPR-like_helical_dom_sf"/>
</dbReference>
<dbReference type="InterPro" id="IPR016032">
    <property type="entry name" value="Sig_transdc_resp-reg_C-effctor"/>
</dbReference>
<dbReference type="InterPro" id="IPR001867">
    <property type="entry name" value="OmpR/PhoB-type_DNA-bd"/>
</dbReference>
<keyword evidence="5" id="KW-1185">Reference proteome</keyword>
<dbReference type="PROSITE" id="PS51755">
    <property type="entry name" value="OMPR_PHOB"/>
    <property type="match status" value="1"/>
</dbReference>
<sequence length="401" mass="43883">MTPAPASKEHVDLRICRRRRVVAAGDRETRLPDLSFRLLLLLTERAPEHVAYAEIEQVVWGAAVTRDTMKQRVKLLRDSLTSIGAPDRAIESVRNAGYRTELRIGILGPEASRRSPWRLTAGLALVATIVAASIFWGRFPAGSTPVTIAVESGGVTPGIDGTDWSGARAALVRDLSKIEGVRVLDRPALSGSDAQANLRATLALVPTSTGFRLSVQLVDDQSRAVLYAENYEYRPGDYERALRHFVNNAYPGIAALSPELGKAGFGQQDVAVRSSYLRALALWRTGELRSLNAARRLLETMTTTRPGFLPAASLLARVKADLVLRHGADTQLAREAALVADRLVEAYPGIGDFRFTLARAKMALGQRREALNDMRIAQQTMPFVARDVQALERELLSKSDP</sequence>
<dbReference type="Gene3D" id="1.25.40.10">
    <property type="entry name" value="Tetratricopeptide repeat domain"/>
    <property type="match status" value="1"/>
</dbReference>
<dbReference type="GO" id="GO:0000160">
    <property type="term" value="P:phosphorelay signal transduction system"/>
    <property type="evidence" value="ECO:0007669"/>
    <property type="project" value="InterPro"/>
</dbReference>
<dbReference type="Proteomes" id="UP000198339">
    <property type="component" value="Unassembled WGS sequence"/>
</dbReference>